<comment type="caution">
    <text evidence="3">The sequence shown here is derived from an EMBL/GenBank/DDBJ whole genome shotgun (WGS) entry which is preliminary data.</text>
</comment>
<dbReference type="Pfam" id="PF00232">
    <property type="entry name" value="Glyco_hydro_1"/>
    <property type="match status" value="1"/>
</dbReference>
<reference evidence="3 4" key="2">
    <citation type="submission" date="2014-09" db="EMBL/GenBank/DDBJ databases">
        <authorList>
            <consortium name="NBRP consortium"/>
            <person name="Sawabe T."/>
            <person name="Meirelles P."/>
            <person name="Nakanishi M."/>
            <person name="Sayaka M."/>
            <person name="Hattori M."/>
            <person name="Ohkuma M."/>
        </authorList>
    </citation>
    <scope>NUCLEOTIDE SEQUENCE [LARGE SCALE GENOMIC DNA]</scope>
    <source>
        <strain evidence="3 4">JCM 19240</strain>
    </source>
</reference>
<sequence length="117" mass="12999">MTQFPDNFLWGGAIAANQVEGSFTLDGKGLSTSDMLPSGILSPHQTRDERTPGIKDIAIDFYNRYPEDIALFDEMGFNCLRLSIAWTRIYPNGDDAEPNEAGLATMIVFSMNWQSTT</sequence>
<dbReference type="PANTHER" id="PTHR10353:SF122">
    <property type="entry name" value="6-PHOSPHO-BETA-GLUCOSIDASE ASCB-RELATED"/>
    <property type="match status" value="1"/>
</dbReference>
<dbReference type="InterPro" id="IPR001360">
    <property type="entry name" value="Glyco_hydro_1"/>
</dbReference>
<dbReference type="GO" id="GO:0005829">
    <property type="term" value="C:cytosol"/>
    <property type="evidence" value="ECO:0007669"/>
    <property type="project" value="TreeGrafter"/>
</dbReference>
<evidence type="ECO:0000313" key="4">
    <source>
        <dbReference type="Proteomes" id="UP000029224"/>
    </source>
</evidence>
<dbReference type="InterPro" id="IPR017853">
    <property type="entry name" value="GH"/>
</dbReference>
<organism evidence="3 4">
    <name type="scientific">Vibrio maritimus</name>
    <dbReference type="NCBI Taxonomy" id="990268"/>
    <lineage>
        <taxon>Bacteria</taxon>
        <taxon>Pseudomonadati</taxon>
        <taxon>Pseudomonadota</taxon>
        <taxon>Gammaproteobacteria</taxon>
        <taxon>Vibrionales</taxon>
        <taxon>Vibrionaceae</taxon>
        <taxon>Vibrio</taxon>
    </lineage>
</organism>
<keyword evidence="1 3" id="KW-0326">Glycosidase</keyword>
<accession>A0A090T0A0</accession>
<evidence type="ECO:0000313" key="3">
    <source>
        <dbReference type="EMBL" id="GAL33371.1"/>
    </source>
</evidence>
<dbReference type="InterPro" id="IPR033132">
    <property type="entry name" value="GH_1_N_CS"/>
</dbReference>
<dbReference type="SUPFAM" id="SSF51445">
    <property type="entry name" value="(Trans)glycosidases"/>
    <property type="match status" value="1"/>
</dbReference>
<name>A0A090T0A0_9VIBR</name>
<dbReference type="GO" id="GO:0016052">
    <property type="term" value="P:carbohydrate catabolic process"/>
    <property type="evidence" value="ECO:0007669"/>
    <property type="project" value="TreeGrafter"/>
</dbReference>
<reference evidence="3 4" key="1">
    <citation type="submission" date="2014-09" db="EMBL/GenBank/DDBJ databases">
        <title>Vibrio maritimus JCM 19240. (C210) whole genome shotgun sequence.</title>
        <authorList>
            <person name="Sawabe T."/>
            <person name="Meirelles P."/>
            <person name="Nakanishi M."/>
            <person name="Sayaka M."/>
            <person name="Hattori M."/>
            <person name="Ohkuma M."/>
        </authorList>
    </citation>
    <scope>NUCLEOTIDE SEQUENCE [LARGE SCALE GENOMIC DNA]</scope>
    <source>
        <strain evidence="3 4">JCM 19240</strain>
    </source>
</reference>
<keyword evidence="4" id="KW-1185">Reference proteome</keyword>
<dbReference type="Gene3D" id="3.20.20.80">
    <property type="entry name" value="Glycosidases"/>
    <property type="match status" value="1"/>
</dbReference>
<protein>
    <submittedName>
        <fullName evidence="3">6-phospho-beta-glucosidase</fullName>
        <ecNumber evidence="3">3.2.1.86</ecNumber>
    </submittedName>
</protein>
<dbReference type="PROSITE" id="PS00653">
    <property type="entry name" value="GLYCOSYL_HYDROL_F1_2"/>
    <property type="match status" value="1"/>
</dbReference>
<evidence type="ECO:0000256" key="1">
    <source>
        <dbReference type="ARBA" id="ARBA00023295"/>
    </source>
</evidence>
<dbReference type="AlphaFoldDB" id="A0A090T0A0"/>
<dbReference type="PANTHER" id="PTHR10353">
    <property type="entry name" value="GLYCOSYL HYDROLASE"/>
    <property type="match status" value="1"/>
</dbReference>
<dbReference type="EC" id="3.2.1.86" evidence="3"/>
<keyword evidence="3" id="KW-0378">Hydrolase</keyword>
<evidence type="ECO:0000256" key="2">
    <source>
        <dbReference type="RuleBase" id="RU003690"/>
    </source>
</evidence>
<dbReference type="GO" id="GO:0008706">
    <property type="term" value="F:6-phospho-beta-glucosidase activity"/>
    <property type="evidence" value="ECO:0007669"/>
    <property type="project" value="UniProtKB-EC"/>
</dbReference>
<proteinExistence type="inferred from homology"/>
<comment type="similarity">
    <text evidence="2">Belongs to the glycosyl hydrolase 1 family.</text>
</comment>
<dbReference type="Proteomes" id="UP000029224">
    <property type="component" value="Unassembled WGS sequence"/>
</dbReference>
<gene>
    <name evidence="3" type="ORF">JCM19240_2067</name>
</gene>
<dbReference type="EMBL" id="BBMT01000003">
    <property type="protein sequence ID" value="GAL33371.1"/>
    <property type="molecule type" value="Genomic_DNA"/>
</dbReference>